<sequence>MEVAQQFVEVEKRNQESSTLAKALAEFRRRKDDRSDKQVQAYRLMGEKLVEEFGDRPMSSITGPEIAGHLERVTGGPGSFNQSFRLKSAFWRWASQPPREWCHEGRMDYIERKETVSAHIETLTAAQVKKLLTTAEKHYPETALPFAVALFTGMRREEIERLTPEDFTADGITVPAVSAKTTRRRFIHMPPPLAAWLAAYPLGETVLPANWIRKEKAVIRLSGWRVWCDLVVLPSQPADARTEITDSNSIRRW</sequence>
<keyword evidence="3" id="KW-0238">DNA-binding</keyword>
<evidence type="ECO:0000313" key="7">
    <source>
        <dbReference type="Proteomes" id="UP001320876"/>
    </source>
</evidence>
<evidence type="ECO:0000256" key="4">
    <source>
        <dbReference type="ARBA" id="ARBA00023172"/>
    </source>
</evidence>
<dbReference type="InterPro" id="IPR011010">
    <property type="entry name" value="DNA_brk_join_enz"/>
</dbReference>
<dbReference type="InterPro" id="IPR010998">
    <property type="entry name" value="Integrase_recombinase_N"/>
</dbReference>
<proteinExistence type="inferred from homology"/>
<dbReference type="PANTHER" id="PTHR30629:SF2">
    <property type="entry name" value="PROPHAGE INTEGRASE INTS-RELATED"/>
    <property type="match status" value="1"/>
</dbReference>
<dbReference type="InterPro" id="IPR013762">
    <property type="entry name" value="Integrase-like_cat_sf"/>
</dbReference>
<dbReference type="PANTHER" id="PTHR30629">
    <property type="entry name" value="PROPHAGE INTEGRASE"/>
    <property type="match status" value="1"/>
</dbReference>
<evidence type="ECO:0000313" key="6">
    <source>
        <dbReference type="EMBL" id="MCW1923886.1"/>
    </source>
</evidence>
<keyword evidence="7" id="KW-1185">Reference proteome</keyword>
<dbReference type="EMBL" id="JAPDDT010000006">
    <property type="protein sequence ID" value="MCW1923886.1"/>
    <property type="molecule type" value="Genomic_DNA"/>
</dbReference>
<name>A0ABT3GK86_9BACT</name>
<comment type="caution">
    <text evidence="6">The sequence shown here is derived from an EMBL/GenBank/DDBJ whole genome shotgun (WGS) entry which is preliminary data.</text>
</comment>
<organism evidence="6 7">
    <name type="scientific">Luteolibacter arcticus</name>
    <dbReference type="NCBI Taxonomy" id="1581411"/>
    <lineage>
        <taxon>Bacteria</taxon>
        <taxon>Pseudomonadati</taxon>
        <taxon>Verrucomicrobiota</taxon>
        <taxon>Verrucomicrobiia</taxon>
        <taxon>Verrucomicrobiales</taxon>
        <taxon>Verrucomicrobiaceae</taxon>
        <taxon>Luteolibacter</taxon>
    </lineage>
</organism>
<dbReference type="InterPro" id="IPR002104">
    <property type="entry name" value="Integrase_catalytic"/>
</dbReference>
<dbReference type="PROSITE" id="PS51898">
    <property type="entry name" value="TYR_RECOMBINASE"/>
    <property type="match status" value="1"/>
</dbReference>
<dbReference type="SUPFAM" id="SSF56349">
    <property type="entry name" value="DNA breaking-rejoining enzymes"/>
    <property type="match status" value="1"/>
</dbReference>
<evidence type="ECO:0000256" key="1">
    <source>
        <dbReference type="ARBA" id="ARBA00008857"/>
    </source>
</evidence>
<dbReference type="InterPro" id="IPR050808">
    <property type="entry name" value="Phage_Integrase"/>
</dbReference>
<dbReference type="Gene3D" id="1.10.150.130">
    <property type="match status" value="1"/>
</dbReference>
<accession>A0ABT3GK86</accession>
<evidence type="ECO:0000259" key="5">
    <source>
        <dbReference type="PROSITE" id="PS51898"/>
    </source>
</evidence>
<dbReference type="RefSeq" id="WP_264487993.1">
    <property type="nucleotide sequence ID" value="NZ_JAPDDT010000006.1"/>
</dbReference>
<comment type="similarity">
    <text evidence="1">Belongs to the 'phage' integrase family.</text>
</comment>
<keyword evidence="2" id="KW-0229">DNA integration</keyword>
<feature type="domain" description="Tyr recombinase" evidence="5">
    <location>
        <begin position="118"/>
        <end position="253"/>
    </location>
</feature>
<protein>
    <recommendedName>
        <fullName evidence="5">Tyr recombinase domain-containing protein</fullName>
    </recommendedName>
</protein>
<dbReference type="Gene3D" id="1.10.443.10">
    <property type="entry name" value="Intergrase catalytic core"/>
    <property type="match status" value="1"/>
</dbReference>
<reference evidence="6 7" key="1">
    <citation type="submission" date="2022-10" db="EMBL/GenBank/DDBJ databases">
        <title>Luteolibacter arcticus strain CCTCC AB 2014275, whole genome shotgun sequencing project.</title>
        <authorList>
            <person name="Zhao G."/>
            <person name="Shen L."/>
        </authorList>
    </citation>
    <scope>NUCLEOTIDE SEQUENCE [LARGE SCALE GENOMIC DNA]</scope>
    <source>
        <strain evidence="6 7">CCTCC AB 2014275</strain>
    </source>
</reference>
<keyword evidence="4" id="KW-0233">DNA recombination</keyword>
<gene>
    <name evidence="6" type="ORF">OKA05_15060</name>
</gene>
<evidence type="ECO:0000256" key="2">
    <source>
        <dbReference type="ARBA" id="ARBA00022908"/>
    </source>
</evidence>
<dbReference type="Proteomes" id="UP001320876">
    <property type="component" value="Unassembled WGS sequence"/>
</dbReference>
<evidence type="ECO:0000256" key="3">
    <source>
        <dbReference type="ARBA" id="ARBA00023125"/>
    </source>
</evidence>